<dbReference type="Gene3D" id="3.90.550.10">
    <property type="entry name" value="Spore Coat Polysaccharide Biosynthesis Protein SpsA, Chain A"/>
    <property type="match status" value="1"/>
</dbReference>
<protein>
    <recommendedName>
        <fullName evidence="1">Glycosyltransferase 2-like domain-containing protein</fullName>
    </recommendedName>
</protein>
<evidence type="ECO:0000313" key="2">
    <source>
        <dbReference type="EMBL" id="SVA76929.1"/>
    </source>
</evidence>
<dbReference type="SUPFAM" id="SSF53448">
    <property type="entry name" value="Nucleotide-diphospho-sugar transferases"/>
    <property type="match status" value="1"/>
</dbReference>
<dbReference type="InterPro" id="IPR001173">
    <property type="entry name" value="Glyco_trans_2-like"/>
</dbReference>
<dbReference type="EMBL" id="UINC01018335">
    <property type="protein sequence ID" value="SVA76929.1"/>
    <property type="molecule type" value="Genomic_DNA"/>
</dbReference>
<dbReference type="CDD" id="cd00761">
    <property type="entry name" value="Glyco_tranf_GTA_type"/>
    <property type="match status" value="1"/>
</dbReference>
<evidence type="ECO:0000259" key="1">
    <source>
        <dbReference type="Pfam" id="PF00535"/>
    </source>
</evidence>
<reference evidence="2" key="1">
    <citation type="submission" date="2018-05" db="EMBL/GenBank/DDBJ databases">
        <authorList>
            <person name="Lanie J.A."/>
            <person name="Ng W.-L."/>
            <person name="Kazmierczak K.M."/>
            <person name="Andrzejewski T.M."/>
            <person name="Davidsen T.M."/>
            <person name="Wayne K.J."/>
            <person name="Tettelin H."/>
            <person name="Glass J.I."/>
            <person name="Rusch D."/>
            <person name="Podicherti R."/>
            <person name="Tsui H.-C.T."/>
            <person name="Winkler M.E."/>
        </authorList>
    </citation>
    <scope>NUCLEOTIDE SEQUENCE</scope>
</reference>
<name>A0A381YIP6_9ZZZZ</name>
<dbReference type="PANTHER" id="PTHR22916">
    <property type="entry name" value="GLYCOSYLTRANSFERASE"/>
    <property type="match status" value="1"/>
</dbReference>
<proteinExistence type="predicted"/>
<sequence>MIRLTIAIPNYNGGENLKRAIISCRNITIPVQEYEIIVVDNCSTDNSRNIVNELKNEFPNLIFLQNKENVGRIQNWNVCIEKAKGKFLIFLFSNDEINQHNSIHECLEILDKNDSISIGFSSLLKKEIENSYVKKSFSNEIIQCQSKCFTKECLNRGLLPFGPIQSIIYRLDDIKNDQNKFLTDMPINADEIFTYKEACKRDRILFNPNPQITWDLTQGRFHGQMKIEDEFKEHSETIKIISKLIGIEVDYSLVSTYRAINLLKFSAGNLKNGGKKEATKHLLSKMKESKSFFNTDKILFKTFLKKVKNSKADADDILYSEII</sequence>
<feature type="domain" description="Glycosyltransferase 2-like" evidence="1">
    <location>
        <begin position="5"/>
        <end position="137"/>
    </location>
</feature>
<gene>
    <name evidence="2" type="ORF">METZ01_LOCUS129783</name>
</gene>
<feature type="non-terminal residue" evidence="2">
    <location>
        <position position="1"/>
    </location>
</feature>
<feature type="non-terminal residue" evidence="2">
    <location>
        <position position="323"/>
    </location>
</feature>
<dbReference type="InterPro" id="IPR029044">
    <property type="entry name" value="Nucleotide-diphossugar_trans"/>
</dbReference>
<accession>A0A381YIP6</accession>
<dbReference type="Pfam" id="PF00535">
    <property type="entry name" value="Glycos_transf_2"/>
    <property type="match status" value="1"/>
</dbReference>
<dbReference type="AlphaFoldDB" id="A0A381YIP6"/>
<organism evidence="2">
    <name type="scientific">marine metagenome</name>
    <dbReference type="NCBI Taxonomy" id="408172"/>
    <lineage>
        <taxon>unclassified sequences</taxon>
        <taxon>metagenomes</taxon>
        <taxon>ecological metagenomes</taxon>
    </lineage>
</organism>